<dbReference type="PIRSF" id="PIRSF016578">
    <property type="entry name" value="HsaA"/>
    <property type="match status" value="1"/>
</dbReference>
<comment type="cofactor">
    <cofactor evidence="1 6">
        <name>FAD</name>
        <dbReference type="ChEBI" id="CHEBI:57692"/>
    </cofactor>
</comment>
<keyword evidence="4 6" id="KW-0274">FAD</keyword>
<dbReference type="CDD" id="cd00567">
    <property type="entry name" value="ACAD"/>
    <property type="match status" value="1"/>
</dbReference>
<evidence type="ECO:0000313" key="11">
    <source>
        <dbReference type="EMBL" id="WLF51050.1"/>
    </source>
</evidence>
<dbReference type="InterPro" id="IPR046373">
    <property type="entry name" value="Acyl-CoA_Oxase/DH_mid-dom_sf"/>
</dbReference>
<dbReference type="InterPro" id="IPR037069">
    <property type="entry name" value="AcylCoA_DH/ox_N_sf"/>
</dbReference>
<dbReference type="Gene3D" id="1.10.540.10">
    <property type="entry name" value="Acyl-CoA dehydrogenase/oxidase, N-terminal domain"/>
    <property type="match status" value="1"/>
</dbReference>
<accession>A0AAX3YPE0</accession>
<proteinExistence type="inferred from homology"/>
<keyword evidence="12" id="KW-1185">Reference proteome</keyword>
<dbReference type="Proteomes" id="UP001066327">
    <property type="component" value="Unassembled WGS sequence"/>
</dbReference>
<dbReference type="PANTHER" id="PTHR48083:SF1">
    <property type="entry name" value="DEHYDROGENASE, PUTATIVE (AFU_ORTHOLOGUE AFUA_7G06510)-RELATED"/>
    <property type="match status" value="1"/>
</dbReference>
<dbReference type="AlphaFoldDB" id="A0AAX3YPE0"/>
<evidence type="ECO:0000259" key="9">
    <source>
        <dbReference type="Pfam" id="PF02771"/>
    </source>
</evidence>
<dbReference type="EMBL" id="JAPWIS010000011">
    <property type="protein sequence ID" value="MCZ4586300.1"/>
    <property type="molecule type" value="Genomic_DNA"/>
</dbReference>
<dbReference type="Pfam" id="PF02770">
    <property type="entry name" value="Acyl-CoA_dh_M"/>
    <property type="match status" value="1"/>
</dbReference>
<evidence type="ECO:0000313" key="10">
    <source>
        <dbReference type="EMBL" id="MCZ4586300.1"/>
    </source>
</evidence>
<feature type="domain" description="Acyl-CoA dehydrogenase/oxidase N-terminal" evidence="9">
    <location>
        <begin position="6"/>
        <end position="116"/>
    </location>
</feature>
<dbReference type="FunFam" id="1.20.140.10:FF:000012">
    <property type="entry name" value="Acyl-CoA dehydrogenase fadE12"/>
    <property type="match status" value="1"/>
</dbReference>
<name>A0AAX3YPE0_RHOOP</name>
<dbReference type="EMBL" id="CP130953">
    <property type="protein sequence ID" value="WLF51050.1"/>
    <property type="molecule type" value="Genomic_DNA"/>
</dbReference>
<organism evidence="11 13">
    <name type="scientific">Rhodococcus opacus</name>
    <name type="common">Nocardia opaca</name>
    <dbReference type="NCBI Taxonomy" id="37919"/>
    <lineage>
        <taxon>Bacteria</taxon>
        <taxon>Bacillati</taxon>
        <taxon>Actinomycetota</taxon>
        <taxon>Actinomycetes</taxon>
        <taxon>Mycobacteriales</taxon>
        <taxon>Nocardiaceae</taxon>
        <taxon>Rhodococcus</taxon>
    </lineage>
</organism>
<dbReference type="GO" id="GO:0050660">
    <property type="term" value="F:flavin adenine dinucleotide binding"/>
    <property type="evidence" value="ECO:0007669"/>
    <property type="project" value="InterPro"/>
</dbReference>
<keyword evidence="5 6" id="KW-0560">Oxidoreductase</keyword>
<dbReference type="InterPro" id="IPR050741">
    <property type="entry name" value="Acyl-CoA_dehydrogenase"/>
</dbReference>
<comment type="similarity">
    <text evidence="2 6">Belongs to the acyl-CoA dehydrogenase family.</text>
</comment>
<dbReference type="SUPFAM" id="SSF47203">
    <property type="entry name" value="Acyl-CoA dehydrogenase C-terminal domain-like"/>
    <property type="match status" value="1"/>
</dbReference>
<dbReference type="InterPro" id="IPR006091">
    <property type="entry name" value="Acyl-CoA_Oxase/DH_mid-dom"/>
</dbReference>
<evidence type="ECO:0000313" key="13">
    <source>
        <dbReference type="Proteomes" id="UP001231166"/>
    </source>
</evidence>
<evidence type="ECO:0000256" key="5">
    <source>
        <dbReference type="ARBA" id="ARBA00023002"/>
    </source>
</evidence>
<dbReference type="GO" id="GO:0003995">
    <property type="term" value="F:acyl-CoA dehydrogenase activity"/>
    <property type="evidence" value="ECO:0007669"/>
    <property type="project" value="TreeGrafter"/>
</dbReference>
<evidence type="ECO:0000256" key="4">
    <source>
        <dbReference type="ARBA" id="ARBA00022827"/>
    </source>
</evidence>
<dbReference type="Pfam" id="PF00441">
    <property type="entry name" value="Acyl-CoA_dh_1"/>
    <property type="match status" value="1"/>
</dbReference>
<evidence type="ECO:0000256" key="1">
    <source>
        <dbReference type="ARBA" id="ARBA00001974"/>
    </source>
</evidence>
<gene>
    <name evidence="10" type="ORF">O4328_21875</name>
    <name evidence="11" type="ORF">Q5707_22815</name>
</gene>
<dbReference type="Proteomes" id="UP001231166">
    <property type="component" value="Chromosome"/>
</dbReference>
<dbReference type="InterPro" id="IPR013786">
    <property type="entry name" value="AcylCoA_DH/ox_N"/>
</dbReference>
<dbReference type="EC" id="1.-.-.-" evidence="11"/>
<dbReference type="InterPro" id="IPR009075">
    <property type="entry name" value="AcylCo_DH/oxidase_C"/>
</dbReference>
<dbReference type="SUPFAM" id="SSF56645">
    <property type="entry name" value="Acyl-CoA dehydrogenase NM domain-like"/>
    <property type="match status" value="1"/>
</dbReference>
<protein>
    <submittedName>
        <fullName evidence="11">Acyl-CoA dehydrogenase family protein</fullName>
        <ecNumber evidence="11">1.-.-.-</ecNumber>
    </submittedName>
    <submittedName>
        <fullName evidence="10">Acyl-CoA/acyl-ACP dehydrogenase</fullName>
    </submittedName>
</protein>
<evidence type="ECO:0000313" key="12">
    <source>
        <dbReference type="Proteomes" id="UP001066327"/>
    </source>
</evidence>
<reference evidence="11" key="2">
    <citation type="submission" date="2023-07" db="EMBL/GenBank/DDBJ databases">
        <title>Genomic analysis of Rhodococcus opacus VOC-14 with glycol ethers degradation activity.</title>
        <authorList>
            <person name="Narkevich D.A."/>
            <person name="Hlushen A.M."/>
            <person name="Akhremchuk A.E."/>
            <person name="Sikolenko M.A."/>
            <person name="Valentovich L.N."/>
        </authorList>
    </citation>
    <scope>NUCLEOTIDE SEQUENCE</scope>
    <source>
        <strain evidence="11">VOC-14</strain>
    </source>
</reference>
<dbReference type="InterPro" id="IPR009100">
    <property type="entry name" value="AcylCoA_DH/oxidase_NM_dom_sf"/>
</dbReference>
<reference evidence="10" key="1">
    <citation type="submission" date="2022-12" db="EMBL/GenBank/DDBJ databases">
        <authorList>
            <person name="Krivoruchko A.V."/>
            <person name="Elkin A."/>
        </authorList>
    </citation>
    <scope>NUCLEOTIDE SEQUENCE</scope>
    <source>
        <strain evidence="10">IEGM 249</strain>
    </source>
</reference>
<dbReference type="GO" id="GO:0033539">
    <property type="term" value="P:fatty acid beta-oxidation using acyl-CoA dehydrogenase"/>
    <property type="evidence" value="ECO:0007669"/>
    <property type="project" value="TreeGrafter"/>
</dbReference>
<feature type="domain" description="Acyl-CoA oxidase/dehydrogenase middle" evidence="8">
    <location>
        <begin position="121"/>
        <end position="201"/>
    </location>
</feature>
<evidence type="ECO:0000259" key="7">
    <source>
        <dbReference type="Pfam" id="PF00441"/>
    </source>
</evidence>
<dbReference type="InterPro" id="IPR036250">
    <property type="entry name" value="AcylCo_DH-like_C"/>
</dbReference>
<evidence type="ECO:0000256" key="6">
    <source>
        <dbReference type="RuleBase" id="RU362125"/>
    </source>
</evidence>
<dbReference type="GO" id="GO:0005737">
    <property type="term" value="C:cytoplasm"/>
    <property type="evidence" value="ECO:0007669"/>
    <property type="project" value="TreeGrafter"/>
</dbReference>
<dbReference type="RefSeq" id="WP_133986717.1">
    <property type="nucleotide sequence ID" value="NZ_CP110469.1"/>
</dbReference>
<evidence type="ECO:0000256" key="2">
    <source>
        <dbReference type="ARBA" id="ARBA00009347"/>
    </source>
</evidence>
<feature type="domain" description="Acyl-CoA dehydrogenase/oxidase C-terminal" evidence="7">
    <location>
        <begin position="230"/>
        <end position="378"/>
    </location>
</feature>
<keyword evidence="3 6" id="KW-0285">Flavoprotein</keyword>
<dbReference type="Gene3D" id="1.20.140.10">
    <property type="entry name" value="Butyryl-CoA Dehydrogenase, subunit A, domain 3"/>
    <property type="match status" value="1"/>
</dbReference>
<dbReference type="Gene3D" id="2.40.110.10">
    <property type="entry name" value="Butyryl-CoA Dehydrogenase, subunit A, domain 2"/>
    <property type="match status" value="1"/>
</dbReference>
<sequence>MDLFPSDEERALRETVSQIAHGFGHTWYMDQVRNGGGAREMWDVLGAQGFLGVCLPEEYGGGGQSLHALVAVMEETAAAGCPMVPLVFSQAICGQLITKFGTEQHKKDWIPGIASGALRFSFAITEPDAGTNSHKISTHAVKSADGGWVLSGTKTFISGVEDADKIVVVARTGDRPDGRGGLLSLFIVDADAVGMERQLIPMAVDVPEKQWTLFFDDVRVSGDRLIGGENNGLRAVFEGLNPERILGATQTIGLGRFALDKAVRYATERNVWGVPIGAHQGVSHPLAAAKVELEAAKLLVQKACALYDAADPRAGEVANMAKYAAGEAGTHCIDQAIQVHGGNGLTLEYGLTDVWWLARLIKIAPVSHQMVLNFVAEHSLGLPKSY</sequence>
<evidence type="ECO:0000259" key="8">
    <source>
        <dbReference type="Pfam" id="PF02770"/>
    </source>
</evidence>
<dbReference type="PANTHER" id="PTHR48083">
    <property type="entry name" value="MEDIUM-CHAIN SPECIFIC ACYL-COA DEHYDROGENASE, MITOCHONDRIAL-RELATED"/>
    <property type="match status" value="1"/>
</dbReference>
<dbReference type="Pfam" id="PF02771">
    <property type="entry name" value="Acyl-CoA_dh_N"/>
    <property type="match status" value="1"/>
</dbReference>
<evidence type="ECO:0000256" key="3">
    <source>
        <dbReference type="ARBA" id="ARBA00022630"/>
    </source>
</evidence>